<dbReference type="EMBL" id="WBMP01000013">
    <property type="protein sequence ID" value="KAE8544785.1"/>
    <property type="molecule type" value="Genomic_DNA"/>
</dbReference>
<dbReference type="Proteomes" id="UP000469950">
    <property type="component" value="Unassembled WGS sequence"/>
</dbReference>
<sequence>MDESISHSGTSYYCDRTCLRLAMVAIINSVVSLTATLVIGVDVQLSVGRFI</sequence>
<keyword evidence="1" id="KW-0812">Transmembrane</keyword>
<evidence type="ECO:0000256" key="1">
    <source>
        <dbReference type="SAM" id="Phobius"/>
    </source>
</evidence>
<organism evidence="2 3">
    <name type="scientific">Marinobacter nauticus</name>
    <name type="common">Marinobacter hydrocarbonoclasticus</name>
    <name type="synonym">Marinobacter aquaeolei</name>
    <dbReference type="NCBI Taxonomy" id="2743"/>
    <lineage>
        <taxon>Bacteria</taxon>
        <taxon>Pseudomonadati</taxon>
        <taxon>Pseudomonadota</taxon>
        <taxon>Gammaproteobacteria</taxon>
        <taxon>Pseudomonadales</taxon>
        <taxon>Marinobacteraceae</taxon>
        <taxon>Marinobacter</taxon>
    </lineage>
</organism>
<comment type="caution">
    <text evidence="2">The sequence shown here is derived from an EMBL/GenBank/DDBJ whole genome shotgun (WGS) entry which is preliminary data.</text>
</comment>
<accession>A0A833JRG4</accession>
<dbReference type="AlphaFoldDB" id="A0A833JRG4"/>
<keyword evidence="1" id="KW-0472">Membrane</keyword>
<keyword evidence="1" id="KW-1133">Transmembrane helix</keyword>
<evidence type="ECO:0000313" key="2">
    <source>
        <dbReference type="EMBL" id="KAE8544785.1"/>
    </source>
</evidence>
<reference evidence="2 3" key="1">
    <citation type="submission" date="2019-10" db="EMBL/GenBank/DDBJ databases">
        <title>Draft genome sequence of Marinobacter hydrocarbonoclasticus NCT7M from the microbiome of the marine copepod.</title>
        <authorList>
            <person name="Nuttall R."/>
            <person name="Sharma G."/>
            <person name="Moisander P."/>
        </authorList>
    </citation>
    <scope>NUCLEOTIDE SEQUENCE [LARGE SCALE GENOMIC DNA]</scope>
    <source>
        <strain evidence="2 3">NCT7M</strain>
    </source>
</reference>
<proteinExistence type="predicted"/>
<gene>
    <name evidence="2" type="ORF">F6453_2824</name>
</gene>
<name>A0A833JRG4_MARNT</name>
<feature type="transmembrane region" description="Helical" evidence="1">
    <location>
        <begin position="21"/>
        <end position="41"/>
    </location>
</feature>
<protein>
    <submittedName>
        <fullName evidence="2">Uncharacterized protein</fullName>
    </submittedName>
</protein>
<evidence type="ECO:0000313" key="3">
    <source>
        <dbReference type="Proteomes" id="UP000469950"/>
    </source>
</evidence>